<dbReference type="EMBL" id="BANJ01000046">
    <property type="protein sequence ID" value="GAO00395.1"/>
    <property type="molecule type" value="Genomic_DNA"/>
</dbReference>
<accession>A0A0D6QAE7</accession>
<keyword evidence="2" id="KW-0812">Transmembrane</keyword>
<reference evidence="3 4" key="1">
    <citation type="submission" date="2012-11" db="EMBL/GenBank/DDBJ databases">
        <title>Whole genome sequence of Gluconacetobacter xylinus NBRC 13693.</title>
        <authorList>
            <person name="Azuma Y."/>
            <person name="Higashiura N."/>
            <person name="Hirakawa H."/>
            <person name="Matsushita K."/>
        </authorList>
    </citation>
    <scope>NUCLEOTIDE SEQUENCE [LARGE SCALE GENOMIC DNA]</scope>
    <source>
        <strain evidence="3 4">NBRC 13693</strain>
    </source>
</reference>
<dbReference type="AlphaFoldDB" id="A0A0D6QAE7"/>
<keyword evidence="2" id="KW-1133">Transmembrane helix</keyword>
<keyword evidence="2" id="KW-0472">Membrane</keyword>
<sequence>MTGDGDHRLADQAKPLLLHDGRNHREGLSRTDRVRDIRTAHGDDPPDDPFLVGAQADRGACTGQAQMGAIKRACNQVVVSIIVQPDQPLGPIAILPDPCLERTPDRCQFFLCGFRLLCVQFAVLIAIAITPDIPYFWDLYT</sequence>
<proteinExistence type="predicted"/>
<feature type="transmembrane region" description="Helical" evidence="2">
    <location>
        <begin position="109"/>
        <end position="129"/>
    </location>
</feature>
<protein>
    <submittedName>
        <fullName evidence="3">Uncharacterized protein</fullName>
    </submittedName>
</protein>
<organism evidence="3 4">
    <name type="scientific">Komagataeibacter xylinus NBRC 13693</name>
    <dbReference type="NCBI Taxonomy" id="1234668"/>
    <lineage>
        <taxon>Bacteria</taxon>
        <taxon>Pseudomonadati</taxon>
        <taxon>Pseudomonadota</taxon>
        <taxon>Alphaproteobacteria</taxon>
        <taxon>Acetobacterales</taxon>
        <taxon>Acetobacteraceae</taxon>
        <taxon>Komagataeibacter</taxon>
    </lineage>
</organism>
<comment type="caution">
    <text evidence="3">The sequence shown here is derived from an EMBL/GenBank/DDBJ whole genome shotgun (WGS) entry which is preliminary data.</text>
</comment>
<evidence type="ECO:0000256" key="1">
    <source>
        <dbReference type="SAM" id="MobiDB-lite"/>
    </source>
</evidence>
<evidence type="ECO:0000313" key="4">
    <source>
        <dbReference type="Proteomes" id="UP000032683"/>
    </source>
</evidence>
<feature type="region of interest" description="Disordered" evidence="1">
    <location>
        <begin position="1"/>
        <end position="33"/>
    </location>
</feature>
<name>A0A0D6QAE7_KOMXY</name>
<gene>
    <name evidence="3" type="ORF">Gxy13693_046_021</name>
</gene>
<evidence type="ECO:0000313" key="3">
    <source>
        <dbReference type="EMBL" id="GAO00395.1"/>
    </source>
</evidence>
<evidence type="ECO:0000256" key="2">
    <source>
        <dbReference type="SAM" id="Phobius"/>
    </source>
</evidence>
<dbReference type="Proteomes" id="UP000032683">
    <property type="component" value="Unassembled WGS sequence"/>
</dbReference>